<evidence type="ECO:0000313" key="3">
    <source>
        <dbReference type="EMBL" id="GGG28171.1"/>
    </source>
</evidence>
<keyword evidence="4" id="KW-1185">Reference proteome</keyword>
<gene>
    <name evidence="3" type="ORF">GCM10010964_15070</name>
</gene>
<dbReference type="PANTHER" id="PTHR33376">
    <property type="match status" value="1"/>
</dbReference>
<keyword evidence="1 2" id="KW-0732">Signal</keyword>
<dbReference type="NCBIfam" id="NF037995">
    <property type="entry name" value="TRAP_S1"/>
    <property type="match status" value="1"/>
</dbReference>
<evidence type="ECO:0000256" key="1">
    <source>
        <dbReference type="ARBA" id="ARBA00022729"/>
    </source>
</evidence>
<dbReference type="Gene3D" id="3.40.190.170">
    <property type="entry name" value="Bacterial extracellular solute-binding protein, family 7"/>
    <property type="match status" value="1"/>
</dbReference>
<dbReference type="RefSeq" id="WP_188899417.1">
    <property type="nucleotide sequence ID" value="NZ_BMKS01000004.1"/>
</dbReference>
<feature type="signal peptide" evidence="2">
    <location>
        <begin position="1"/>
        <end position="26"/>
    </location>
</feature>
<proteinExistence type="predicted"/>
<sequence>MKRVKALAVGLSVLAAVALAAGAAAAQQVRWIVATGFAETNFQTQNVRRFAEDVRARTNGRLEMVVHSGASLVRLPDILRAVQTGQVQAGDILLFLYGNQDPFFEIDTIPFVAVGYDEARRLHELQKPHLERRLAERGVRPLFYVPWPGQGIVSQRQISSAQDLRGSRMRTAGQTTARFAELLGAAPTVVQTSEISQAFFTGLVDSSIYSPTTAVDTQAWDYARFFHNTRAMHSKDAFVVNRRAFDALPEDLRRAVLESAAIAETRGWEMSQRREQEALQEIRQHGLQVVEPSEQLMSELRRVGDRMLEEWVQKAGAEGRALRDQLRR</sequence>
<dbReference type="CDD" id="cd13602">
    <property type="entry name" value="PBP2_TRAP_BpDctp6_7"/>
    <property type="match status" value="1"/>
</dbReference>
<dbReference type="Pfam" id="PF03480">
    <property type="entry name" value="DctP"/>
    <property type="match status" value="1"/>
</dbReference>
<dbReference type="GO" id="GO:0055085">
    <property type="term" value="P:transmembrane transport"/>
    <property type="evidence" value="ECO:0007669"/>
    <property type="project" value="InterPro"/>
</dbReference>
<evidence type="ECO:0000313" key="4">
    <source>
        <dbReference type="Proteomes" id="UP000597507"/>
    </source>
</evidence>
<evidence type="ECO:0000256" key="2">
    <source>
        <dbReference type="SAM" id="SignalP"/>
    </source>
</evidence>
<dbReference type="InterPro" id="IPR038404">
    <property type="entry name" value="TRAP_DctP_sf"/>
</dbReference>
<dbReference type="EMBL" id="BMKS01000004">
    <property type="protein sequence ID" value="GGG28171.1"/>
    <property type="molecule type" value="Genomic_DNA"/>
</dbReference>
<accession>A0A8J3ED73</accession>
<dbReference type="InterPro" id="IPR018389">
    <property type="entry name" value="DctP_fam"/>
</dbReference>
<organism evidence="3 4">
    <name type="scientific">Caldovatus sediminis</name>
    <dbReference type="NCBI Taxonomy" id="2041189"/>
    <lineage>
        <taxon>Bacteria</taxon>
        <taxon>Pseudomonadati</taxon>
        <taxon>Pseudomonadota</taxon>
        <taxon>Alphaproteobacteria</taxon>
        <taxon>Acetobacterales</taxon>
        <taxon>Roseomonadaceae</taxon>
        <taxon>Caldovatus</taxon>
    </lineage>
</organism>
<dbReference type="PANTHER" id="PTHR33376:SF4">
    <property type="entry name" value="SIALIC ACID-BINDING PERIPLASMIC PROTEIN SIAP"/>
    <property type="match status" value="1"/>
</dbReference>
<feature type="chain" id="PRO_5035152051" evidence="2">
    <location>
        <begin position="27"/>
        <end position="328"/>
    </location>
</feature>
<protein>
    <submittedName>
        <fullName evidence="3">Exported protein</fullName>
    </submittedName>
</protein>
<comment type="caution">
    <text evidence="3">The sequence shown here is derived from an EMBL/GenBank/DDBJ whole genome shotgun (WGS) entry which is preliminary data.</text>
</comment>
<name>A0A8J3ED73_9PROT</name>
<dbReference type="Proteomes" id="UP000597507">
    <property type="component" value="Unassembled WGS sequence"/>
</dbReference>
<dbReference type="AlphaFoldDB" id="A0A8J3ED73"/>
<reference evidence="3 4" key="1">
    <citation type="journal article" date="2014" name="Int. J. Syst. Evol. Microbiol.">
        <title>Complete genome sequence of Corynebacterium casei LMG S-19264T (=DSM 44701T), isolated from a smear-ripened cheese.</title>
        <authorList>
            <consortium name="US DOE Joint Genome Institute (JGI-PGF)"/>
            <person name="Walter F."/>
            <person name="Albersmeier A."/>
            <person name="Kalinowski J."/>
            <person name="Ruckert C."/>
        </authorList>
    </citation>
    <scope>NUCLEOTIDE SEQUENCE [LARGE SCALE GENOMIC DNA]</scope>
    <source>
        <strain evidence="3 4">CGMCC 1.16330</strain>
    </source>
</reference>